<gene>
    <name evidence="3" type="ORF">JZO67_004232</name>
</gene>
<feature type="modified residue" description="4-aspartylphosphate" evidence="1">
    <location>
        <position position="57"/>
    </location>
</feature>
<dbReference type="EMBL" id="JAFREL020000004">
    <property type="protein sequence ID" value="MEO1772250.1"/>
    <property type="molecule type" value="Genomic_DNA"/>
</dbReference>
<accession>A0ABV0EWH2</accession>
<keyword evidence="1" id="KW-0597">Phosphoprotein</keyword>
<dbReference type="Proteomes" id="UP000664357">
    <property type="component" value="Unassembled WGS sequence"/>
</dbReference>
<evidence type="ECO:0000313" key="3">
    <source>
        <dbReference type="EMBL" id="MEO1772250.1"/>
    </source>
</evidence>
<keyword evidence="4" id="KW-1185">Reference proteome</keyword>
<name>A0ABV0EWH2_9ENTE</name>
<evidence type="ECO:0000313" key="4">
    <source>
        <dbReference type="Proteomes" id="UP000664357"/>
    </source>
</evidence>
<proteinExistence type="predicted"/>
<sequence length="251" mass="28835">MRIFIIEDQFIVRKQLIESIQQVSNYSFEIIEVTNERNFFLEIESITIKHSDLFIIDIDLNYYLTGIDLAEKIRLKNEHCAIVFSTSYDDRITEIVNKQILPSGYLVKGREHHLLLKDLSTILGKLLSNFAKEKSANNRLLINYGNEKLILNEEDILYVATVPSQKNLLLVKYLDQELLVPGKLRSLKASIKSPYFIKSLKSFVLNTNKIERLYIAEGAVEFIDQTVLELGVAGTRKIQSFLKAEGSYVAE</sequence>
<dbReference type="InterPro" id="IPR001789">
    <property type="entry name" value="Sig_transdc_resp-reg_receiver"/>
</dbReference>
<dbReference type="Gene3D" id="2.40.50.1020">
    <property type="entry name" value="LytTr DNA-binding domain"/>
    <property type="match status" value="1"/>
</dbReference>
<reference evidence="3 4" key="1">
    <citation type="submission" date="2024-02" db="EMBL/GenBank/DDBJ databases">
        <title>The Genome Sequence of Enterococcus sp. DIV0159.</title>
        <authorList>
            <person name="Earl A."/>
            <person name="Manson A."/>
            <person name="Gilmore M."/>
            <person name="Sanders J."/>
            <person name="Shea T."/>
            <person name="Howe W."/>
            <person name="Livny J."/>
            <person name="Cuomo C."/>
            <person name="Neafsey D."/>
            <person name="Birren B."/>
        </authorList>
    </citation>
    <scope>NUCLEOTIDE SEQUENCE [LARGE SCALE GENOMIC DNA]</scope>
    <source>
        <strain evidence="3 4">665A</strain>
    </source>
</reference>
<evidence type="ECO:0000259" key="2">
    <source>
        <dbReference type="PROSITE" id="PS50110"/>
    </source>
</evidence>
<dbReference type="Pfam" id="PF00072">
    <property type="entry name" value="Response_reg"/>
    <property type="match status" value="1"/>
</dbReference>
<dbReference type="InterPro" id="IPR007492">
    <property type="entry name" value="LytTR_DNA-bd_dom"/>
</dbReference>
<dbReference type="PROSITE" id="PS50110">
    <property type="entry name" value="RESPONSE_REGULATORY"/>
    <property type="match status" value="1"/>
</dbReference>
<comment type="caution">
    <text evidence="3">The sequence shown here is derived from an EMBL/GenBank/DDBJ whole genome shotgun (WGS) entry which is preliminary data.</text>
</comment>
<dbReference type="SUPFAM" id="SSF52172">
    <property type="entry name" value="CheY-like"/>
    <property type="match status" value="1"/>
</dbReference>
<dbReference type="InterPro" id="IPR011006">
    <property type="entry name" value="CheY-like_superfamily"/>
</dbReference>
<feature type="domain" description="Response regulatory" evidence="2">
    <location>
        <begin position="2"/>
        <end position="123"/>
    </location>
</feature>
<organism evidence="3 4">
    <name type="scientific">Candidatus Enterococcus ferrettii</name>
    <dbReference type="NCBI Taxonomy" id="2815324"/>
    <lineage>
        <taxon>Bacteria</taxon>
        <taxon>Bacillati</taxon>
        <taxon>Bacillota</taxon>
        <taxon>Bacilli</taxon>
        <taxon>Lactobacillales</taxon>
        <taxon>Enterococcaceae</taxon>
        <taxon>Enterococcus</taxon>
    </lineage>
</organism>
<dbReference type="RefSeq" id="WP_207701851.1">
    <property type="nucleotide sequence ID" value="NZ_JAFREL020000004.1"/>
</dbReference>
<protein>
    <recommendedName>
        <fullName evidence="2">Response regulatory domain-containing protein</fullName>
    </recommendedName>
</protein>
<evidence type="ECO:0000256" key="1">
    <source>
        <dbReference type="PROSITE-ProRule" id="PRU00169"/>
    </source>
</evidence>
<dbReference type="Pfam" id="PF04397">
    <property type="entry name" value="LytTR"/>
    <property type="match status" value="1"/>
</dbReference>
<dbReference type="Gene3D" id="3.40.50.2300">
    <property type="match status" value="1"/>
</dbReference>